<organism evidence="4 5">
    <name type="scientific">Gomphillus americanus</name>
    <dbReference type="NCBI Taxonomy" id="1940652"/>
    <lineage>
        <taxon>Eukaryota</taxon>
        <taxon>Fungi</taxon>
        <taxon>Dikarya</taxon>
        <taxon>Ascomycota</taxon>
        <taxon>Pezizomycotina</taxon>
        <taxon>Lecanoromycetes</taxon>
        <taxon>OSLEUM clade</taxon>
        <taxon>Ostropomycetidae</taxon>
        <taxon>Ostropales</taxon>
        <taxon>Graphidaceae</taxon>
        <taxon>Gomphilloideae</taxon>
        <taxon>Gomphillus</taxon>
    </lineage>
</organism>
<dbReference type="Proteomes" id="UP000664169">
    <property type="component" value="Unassembled WGS sequence"/>
</dbReference>
<dbReference type="GO" id="GO:0007094">
    <property type="term" value="P:mitotic spindle assembly checkpoint signaling"/>
    <property type="evidence" value="ECO:0007669"/>
    <property type="project" value="TreeGrafter"/>
</dbReference>
<feature type="compositionally biased region" description="Polar residues" evidence="2">
    <location>
        <begin position="174"/>
        <end position="214"/>
    </location>
</feature>
<dbReference type="SMART" id="SM01315">
    <property type="entry name" value="Spc7_N"/>
    <property type="match status" value="1"/>
</dbReference>
<sequence>MPASTSQSLRTSPRRVRKSIAHLPQLGNNENNTISGIDSSATVKVTRKTRSKSIGPGGLDVLNETTGNSQKVVSNIRSILKPTIPISPIRAIPPRNYGARVSKSPRRSKIESDSDAIRDDRKSEQLVQEARQREAEEIQQRREARRKSLANRRVSFAPEATLHTWDIVELPEDATTSSEATNSTRRASSGSTLQNGAITANQSVFGTTYRNDIPSTPFGHENGMTNLPANPQNQHQQISGRDSNAHSTATEDLEAFSSPGGSIISELMPSSDDEVELYNSEEDSDGDKDSVVESNLTNRINDEDENDDSTNSESPNGTISIGRPIPIDPFLLETGAGNENQDFTIADGKGATMDLVDGDTMLIPSALYVPGNAIRTRSQEQINPFSPAFGAKAADSEREDNSEMSMDMTVMIGGIMKTDESPKKAKRKSIAPIAQRSMARRQSSIDSAVLADETMDLVTVYGGIQGNNRGNNHTIRFEQEEISMDMTQAIGKIALPTTQSLPEDAITVGDLSMDMTQALGVLLPTTQVAHNLAPARHPDTEATSEFDEQETIANNRLLSPVTEHTEPSEHGTINMDMTKAVGYIFEDILNDEKGMDANRVVDSILPTELRVDDKLLAKQLMEEEADHGQLTRSPFLKEKNQSSEGHDTENTGSSKLPNYLTATHATSAKQSTPKKMLATPSKQLTPNPNRPITPSKTPPNPNISMRKTSPKRLFKSSLSKSPKVATPNLQSSKNLFGFVDEPLVVLTPRSRRASGIGIDQIGMGSPVVAAKLDRRASIGDSTPQFIPAGSKGVHFEDPRAIASELDNESADLAFRESRHELFSHSPDAKNQRQDSTSSLKDMIAHLSPKKNKFKGRKSLAPSARGILGKRPVELDEDEDATPKKLKGIQSPVKSIHLPGPMEDTTLRLGSTPHLAFPSTTSISKDQSQTLASSSEQQPEESHMQRLPNGKDQMSLQDFLNFTNIQFIDLTTTKRRHTATGSNDNDQIEKGSAETTLTDCVVAGVCTIPMLDLFQHSCRELKKYISEGRSVVREIEKDTLEDNPALFHEYICAPPDVREIMDNQFKNIKVHARHESKASWYEWRSKLFDGLKSGLVVIHEGLLQDDKILGEREKLLLEEVTPIIEKHAALRENAEMLQSQVDELANCDQVALQAARRSLSQREQDIKEKKQLLTRLQAEFAQGKQDIIEIEERRIETVAEIKEANRVADENRGWTFGEVKALKGTARLVLNSGRLICLDAVNILENRTGWSLSTCDATNLTFAYQETLFLSVVADLSESPVKLKSQEPVSLSYEPKNDSPVATEPPTIYRFLLQNLKARLSALPHSSSLPDLRSVLSFVSSGWDLAQSILAETARVRAKFHTTEQILDDSTLLAQSMILLRAPEETDAPSKLYAQIIIKIQGESTQVSSKIDFKIKTVYGKEFKEENMIKFVKSRIKGSSSQTSTSGWKEALVDLKAALLKGKIGLS</sequence>
<evidence type="ECO:0000313" key="4">
    <source>
        <dbReference type="EMBL" id="CAF9928892.1"/>
    </source>
</evidence>
<protein>
    <recommendedName>
        <fullName evidence="3">Spc7 kinetochore protein domain-containing protein</fullName>
    </recommendedName>
</protein>
<reference evidence="4" key="1">
    <citation type="submission" date="2021-03" db="EMBL/GenBank/DDBJ databases">
        <authorList>
            <person name="Tagirdzhanova G."/>
        </authorList>
    </citation>
    <scope>NUCLEOTIDE SEQUENCE</scope>
</reference>
<dbReference type="PANTHER" id="PTHR28260:SF1">
    <property type="entry name" value="SPINDLE POLE BODY COMPONENT SPC105"/>
    <property type="match status" value="1"/>
</dbReference>
<feature type="region of interest" description="Disordered" evidence="2">
    <location>
        <begin position="850"/>
        <end position="947"/>
    </location>
</feature>
<feature type="compositionally biased region" description="Polar residues" evidence="2">
    <location>
        <begin position="223"/>
        <end position="247"/>
    </location>
</feature>
<dbReference type="InterPro" id="IPR033338">
    <property type="entry name" value="Spc105/Spc7"/>
</dbReference>
<feature type="compositionally biased region" description="Acidic residues" evidence="2">
    <location>
        <begin position="272"/>
        <end position="286"/>
    </location>
</feature>
<dbReference type="InterPro" id="IPR040850">
    <property type="entry name" value="Knl1_RWD_C"/>
</dbReference>
<proteinExistence type="predicted"/>
<evidence type="ECO:0000256" key="1">
    <source>
        <dbReference type="SAM" id="Coils"/>
    </source>
</evidence>
<dbReference type="Pfam" id="PF08317">
    <property type="entry name" value="Spc7"/>
    <property type="match status" value="1"/>
</dbReference>
<keyword evidence="1" id="KW-0175">Coiled coil</keyword>
<dbReference type="GO" id="GO:0000776">
    <property type="term" value="C:kinetochore"/>
    <property type="evidence" value="ECO:0007669"/>
    <property type="project" value="TreeGrafter"/>
</dbReference>
<name>A0A8H3FTN3_9LECA</name>
<dbReference type="GO" id="GO:0034501">
    <property type="term" value="P:protein localization to kinetochore"/>
    <property type="evidence" value="ECO:0007669"/>
    <property type="project" value="TreeGrafter"/>
</dbReference>
<feature type="coiled-coil region" evidence="1">
    <location>
        <begin position="1126"/>
        <end position="1192"/>
    </location>
</feature>
<feature type="region of interest" description="Disordered" evidence="2">
    <location>
        <begin position="173"/>
        <end position="247"/>
    </location>
</feature>
<dbReference type="PANTHER" id="PTHR28260">
    <property type="entry name" value="SPINDLE POLE BODY COMPONENT SPC105"/>
    <property type="match status" value="1"/>
</dbReference>
<dbReference type="InterPro" id="IPR013253">
    <property type="entry name" value="Spc7_domain"/>
</dbReference>
<evidence type="ECO:0000259" key="3">
    <source>
        <dbReference type="SMART" id="SM00787"/>
    </source>
</evidence>
<gene>
    <name evidence="4" type="ORF">GOMPHAMPRED_005245</name>
</gene>
<feature type="region of interest" description="Disordered" evidence="2">
    <location>
        <begin position="624"/>
        <end position="726"/>
    </location>
</feature>
<dbReference type="EMBL" id="CAJPDQ010000031">
    <property type="protein sequence ID" value="CAF9928892.1"/>
    <property type="molecule type" value="Genomic_DNA"/>
</dbReference>
<feature type="compositionally biased region" description="Polar residues" evidence="2">
    <location>
        <begin position="917"/>
        <end position="936"/>
    </location>
</feature>
<feature type="region of interest" description="Disordered" evidence="2">
    <location>
        <begin position="87"/>
        <end position="149"/>
    </location>
</feature>
<feature type="region of interest" description="Disordered" evidence="2">
    <location>
        <begin position="272"/>
        <end position="325"/>
    </location>
</feature>
<comment type="caution">
    <text evidence="4">The sequence shown here is derived from an EMBL/GenBank/DDBJ whole genome shotgun (WGS) entry which is preliminary data.</text>
</comment>
<dbReference type="SMART" id="SM00787">
    <property type="entry name" value="Spc7"/>
    <property type="match status" value="1"/>
</dbReference>
<feature type="compositionally biased region" description="Pro residues" evidence="2">
    <location>
        <begin position="688"/>
        <end position="701"/>
    </location>
</feature>
<keyword evidence="5" id="KW-1185">Reference proteome</keyword>
<accession>A0A8H3FTN3</accession>
<feature type="compositionally biased region" description="Basic and acidic residues" evidence="2">
    <location>
        <begin position="108"/>
        <end position="142"/>
    </location>
</feature>
<dbReference type="Pfam" id="PF18210">
    <property type="entry name" value="Knl1_RWD_C"/>
    <property type="match status" value="1"/>
</dbReference>
<dbReference type="OrthoDB" id="5592879at2759"/>
<feature type="compositionally biased region" description="Basic and acidic residues" evidence="2">
    <location>
        <begin position="635"/>
        <end position="649"/>
    </location>
</feature>
<dbReference type="Pfam" id="PF15402">
    <property type="entry name" value="MELT_2"/>
    <property type="match status" value="4"/>
</dbReference>
<evidence type="ECO:0000313" key="5">
    <source>
        <dbReference type="Proteomes" id="UP000664169"/>
    </source>
</evidence>
<feature type="domain" description="Spc7 kinetochore protein" evidence="3">
    <location>
        <begin position="940"/>
        <end position="1272"/>
    </location>
</feature>
<evidence type="ECO:0000256" key="2">
    <source>
        <dbReference type="SAM" id="MobiDB-lite"/>
    </source>
</evidence>
<feature type="compositionally biased region" description="Polar residues" evidence="2">
    <location>
        <begin position="650"/>
        <end position="673"/>
    </location>
</feature>
<dbReference type="GO" id="GO:1990758">
    <property type="term" value="P:mitotic sister chromatid biorientation"/>
    <property type="evidence" value="ECO:0007669"/>
    <property type="project" value="TreeGrafter"/>
</dbReference>